<accession>A0A9D4KQI7</accession>
<reference evidence="8" key="2">
    <citation type="submission" date="2020-11" db="EMBL/GenBank/DDBJ databases">
        <authorList>
            <person name="McCartney M.A."/>
            <person name="Auch B."/>
            <person name="Kono T."/>
            <person name="Mallez S."/>
            <person name="Becker A."/>
            <person name="Gohl D.M."/>
            <person name="Silverstein K.A.T."/>
            <person name="Koren S."/>
            <person name="Bechman K.B."/>
            <person name="Herman A."/>
            <person name="Abrahante J.E."/>
            <person name="Garbe J."/>
        </authorList>
    </citation>
    <scope>NUCLEOTIDE SEQUENCE</scope>
    <source>
        <strain evidence="8">Duluth1</strain>
        <tissue evidence="8">Whole animal</tissue>
    </source>
</reference>
<evidence type="ECO:0000259" key="7">
    <source>
        <dbReference type="PROSITE" id="PS51908"/>
    </source>
</evidence>
<gene>
    <name evidence="8" type="ORF">DPMN_117390</name>
</gene>
<keyword evidence="2 6" id="KW-0227">DNA damage</keyword>
<dbReference type="InterPro" id="IPR006642">
    <property type="entry name" value="Rad18_UBZ4"/>
</dbReference>
<evidence type="ECO:0000313" key="9">
    <source>
        <dbReference type="Proteomes" id="UP000828390"/>
    </source>
</evidence>
<keyword evidence="3 6" id="KW-0863">Zinc-finger</keyword>
<name>A0A9D4KQI7_DREPO</name>
<dbReference type="EMBL" id="JAIWYP010000004">
    <property type="protein sequence ID" value="KAH3843858.1"/>
    <property type="molecule type" value="Genomic_DNA"/>
</dbReference>
<protein>
    <recommendedName>
        <fullName evidence="7">UBZ4-type domain-containing protein</fullName>
    </recommendedName>
</protein>
<dbReference type="AlphaFoldDB" id="A0A9D4KQI7"/>
<dbReference type="Proteomes" id="UP000828390">
    <property type="component" value="Unassembled WGS sequence"/>
</dbReference>
<evidence type="ECO:0000256" key="5">
    <source>
        <dbReference type="ARBA" id="ARBA00023204"/>
    </source>
</evidence>
<evidence type="ECO:0000256" key="6">
    <source>
        <dbReference type="PROSITE-ProRule" id="PRU01256"/>
    </source>
</evidence>
<keyword evidence="1" id="KW-0479">Metal-binding</keyword>
<keyword evidence="9" id="KW-1185">Reference proteome</keyword>
<reference evidence="8" key="1">
    <citation type="journal article" date="2019" name="bioRxiv">
        <title>The Genome of the Zebra Mussel, Dreissena polymorpha: A Resource for Invasive Species Research.</title>
        <authorList>
            <person name="McCartney M.A."/>
            <person name="Auch B."/>
            <person name="Kono T."/>
            <person name="Mallez S."/>
            <person name="Zhang Y."/>
            <person name="Obille A."/>
            <person name="Becker A."/>
            <person name="Abrahante J.E."/>
            <person name="Garbe J."/>
            <person name="Badalamenti J.P."/>
            <person name="Herman A."/>
            <person name="Mangelson H."/>
            <person name="Liachko I."/>
            <person name="Sullivan S."/>
            <person name="Sone E.D."/>
            <person name="Koren S."/>
            <person name="Silverstein K.A.T."/>
            <person name="Beckman K.B."/>
            <person name="Gohl D.M."/>
        </authorList>
    </citation>
    <scope>NUCLEOTIDE SEQUENCE</scope>
    <source>
        <strain evidence="8">Duluth1</strain>
        <tissue evidence="8">Whole animal</tissue>
    </source>
</reference>
<evidence type="ECO:0000313" key="8">
    <source>
        <dbReference type="EMBL" id="KAH3843858.1"/>
    </source>
</evidence>
<dbReference type="SMART" id="SM00734">
    <property type="entry name" value="ZnF_Rad18"/>
    <property type="match status" value="1"/>
</dbReference>
<evidence type="ECO:0000256" key="4">
    <source>
        <dbReference type="ARBA" id="ARBA00022833"/>
    </source>
</evidence>
<proteinExistence type="predicted"/>
<evidence type="ECO:0000256" key="3">
    <source>
        <dbReference type="ARBA" id="ARBA00022771"/>
    </source>
</evidence>
<dbReference type="GO" id="GO:0008270">
    <property type="term" value="F:zinc ion binding"/>
    <property type="evidence" value="ECO:0007669"/>
    <property type="project" value="UniProtKB-KW"/>
</dbReference>
<dbReference type="GO" id="GO:0006281">
    <property type="term" value="P:DNA repair"/>
    <property type="evidence" value="ECO:0007669"/>
    <property type="project" value="UniProtKB-KW"/>
</dbReference>
<keyword evidence="5 6" id="KW-0234">DNA repair</keyword>
<keyword evidence="4" id="KW-0862">Zinc</keyword>
<dbReference type="Gene3D" id="3.30.160.60">
    <property type="entry name" value="Classic Zinc Finger"/>
    <property type="match status" value="1"/>
</dbReference>
<evidence type="ECO:0000256" key="1">
    <source>
        <dbReference type="ARBA" id="ARBA00022723"/>
    </source>
</evidence>
<dbReference type="PROSITE" id="PS51908">
    <property type="entry name" value="ZF_UBZ4"/>
    <property type="match status" value="1"/>
</dbReference>
<organism evidence="8 9">
    <name type="scientific">Dreissena polymorpha</name>
    <name type="common">Zebra mussel</name>
    <name type="synonym">Mytilus polymorpha</name>
    <dbReference type="NCBI Taxonomy" id="45954"/>
    <lineage>
        <taxon>Eukaryota</taxon>
        <taxon>Metazoa</taxon>
        <taxon>Spiralia</taxon>
        <taxon>Lophotrochozoa</taxon>
        <taxon>Mollusca</taxon>
        <taxon>Bivalvia</taxon>
        <taxon>Autobranchia</taxon>
        <taxon>Heteroconchia</taxon>
        <taxon>Euheterodonta</taxon>
        <taxon>Imparidentia</taxon>
        <taxon>Neoheterodontei</taxon>
        <taxon>Myida</taxon>
        <taxon>Dreissenoidea</taxon>
        <taxon>Dreissenidae</taxon>
        <taxon>Dreissena</taxon>
    </lineage>
</organism>
<sequence length="141" mass="15798">MTKGDRIHVDETESRNQLVGTSGMKYTDKATKGDRIHVHETENRNQIKGTVSSADDERDSSKIDDMHRGGLLNIDKKFCETSDEAITSSQRSLLVCPVCCMEQRSASLDELNGHVDQCLSRGSISEILKEQRAEEKSNQKK</sequence>
<evidence type="ECO:0000256" key="2">
    <source>
        <dbReference type="ARBA" id="ARBA00022763"/>
    </source>
</evidence>
<dbReference type="GO" id="GO:0003677">
    <property type="term" value="F:DNA binding"/>
    <property type="evidence" value="ECO:0007669"/>
    <property type="project" value="InterPro"/>
</dbReference>
<feature type="domain" description="UBZ4-type" evidence="7">
    <location>
        <begin position="93"/>
        <end position="123"/>
    </location>
</feature>
<comment type="caution">
    <text evidence="8">The sequence shown here is derived from an EMBL/GenBank/DDBJ whole genome shotgun (WGS) entry which is preliminary data.</text>
</comment>